<evidence type="ECO:0000256" key="2">
    <source>
        <dbReference type="SAM" id="SignalP"/>
    </source>
</evidence>
<reference evidence="5" key="1">
    <citation type="submission" date="2012-12" db="EMBL/GenBank/DDBJ databases">
        <authorList>
            <person name="Hellsten U."/>
            <person name="Grimwood J."/>
            <person name="Chapman J.A."/>
            <person name="Shapiro H."/>
            <person name="Aerts A."/>
            <person name="Otillar R.P."/>
            <person name="Terry A.Y."/>
            <person name="Boore J.L."/>
            <person name="Simakov O."/>
            <person name="Marletaz F."/>
            <person name="Cho S.-J."/>
            <person name="Edsinger-Gonzales E."/>
            <person name="Havlak P."/>
            <person name="Kuo D.-H."/>
            <person name="Larsson T."/>
            <person name="Lv J."/>
            <person name="Arendt D."/>
            <person name="Savage R."/>
            <person name="Osoegawa K."/>
            <person name="de Jong P."/>
            <person name="Lindberg D.R."/>
            <person name="Seaver E.C."/>
            <person name="Weisblat D.A."/>
            <person name="Putnam N.H."/>
            <person name="Grigoriev I.V."/>
            <person name="Rokhsar D.S."/>
        </authorList>
    </citation>
    <scope>NUCLEOTIDE SEQUENCE</scope>
    <source>
        <strain evidence="5">I ESC-2004</strain>
    </source>
</reference>
<feature type="transmembrane region" description="Helical" evidence="1">
    <location>
        <begin position="191"/>
        <end position="211"/>
    </location>
</feature>
<name>R7T9H5_CAPTE</name>
<keyword evidence="1" id="KW-0472">Membrane</keyword>
<keyword evidence="5" id="KW-1185">Reference proteome</keyword>
<feature type="chain" id="PRO_5008786765" evidence="2">
    <location>
        <begin position="20"/>
        <end position="215"/>
    </location>
</feature>
<dbReference type="EMBL" id="AMQN01014436">
    <property type="status" value="NOT_ANNOTATED_CDS"/>
    <property type="molecule type" value="Genomic_DNA"/>
</dbReference>
<proteinExistence type="predicted"/>
<evidence type="ECO:0000313" key="4">
    <source>
        <dbReference type="EnsemblMetazoa" id="CapteP187649"/>
    </source>
</evidence>
<protein>
    <submittedName>
        <fullName evidence="3 4">Uncharacterized protein</fullName>
    </submittedName>
</protein>
<dbReference type="OrthoDB" id="6046294at2759"/>
<sequence length="215" mass="23813">MEVFTIILFALSIFGICNGAVSPKLDRDDAMKFLMLADDEPRKDQDCKLGCGKIDKGEFTVCRTQCKPTTNSTYVPTRICKNGKPDADLCCKSCHQQVLLETIPDEERRVLFVVHHTWREKRSERYQAVSFGECAINETCEGGACQQMYQTYNVLVSTTKIADPKGLTNAVTSWRPVEIPSYCSCVHVGSASISGLTNAVVAIGIAILLLVHVDW</sequence>
<evidence type="ECO:0000313" key="3">
    <source>
        <dbReference type="EMBL" id="ELT90339.1"/>
    </source>
</evidence>
<dbReference type="EMBL" id="KB310970">
    <property type="protein sequence ID" value="ELT90339.1"/>
    <property type="molecule type" value="Genomic_DNA"/>
</dbReference>
<evidence type="ECO:0000313" key="5">
    <source>
        <dbReference type="Proteomes" id="UP000014760"/>
    </source>
</evidence>
<reference evidence="4" key="3">
    <citation type="submission" date="2015-06" db="UniProtKB">
        <authorList>
            <consortium name="EnsemblMetazoa"/>
        </authorList>
    </citation>
    <scope>IDENTIFICATION</scope>
</reference>
<gene>
    <name evidence="3" type="ORF">CAPTEDRAFT_187649</name>
</gene>
<reference evidence="3 5" key="2">
    <citation type="journal article" date="2013" name="Nature">
        <title>Insights into bilaterian evolution from three spiralian genomes.</title>
        <authorList>
            <person name="Simakov O."/>
            <person name="Marletaz F."/>
            <person name="Cho S.J."/>
            <person name="Edsinger-Gonzales E."/>
            <person name="Havlak P."/>
            <person name="Hellsten U."/>
            <person name="Kuo D.H."/>
            <person name="Larsson T."/>
            <person name="Lv J."/>
            <person name="Arendt D."/>
            <person name="Savage R."/>
            <person name="Osoegawa K."/>
            <person name="de Jong P."/>
            <person name="Grimwood J."/>
            <person name="Chapman J.A."/>
            <person name="Shapiro H."/>
            <person name="Aerts A."/>
            <person name="Otillar R.P."/>
            <person name="Terry A.Y."/>
            <person name="Boore J.L."/>
            <person name="Grigoriev I.V."/>
            <person name="Lindberg D.R."/>
            <person name="Seaver E.C."/>
            <person name="Weisblat D.A."/>
            <person name="Putnam N.H."/>
            <person name="Rokhsar D.S."/>
        </authorList>
    </citation>
    <scope>NUCLEOTIDE SEQUENCE</scope>
    <source>
        <strain evidence="3 5">I ESC-2004</strain>
    </source>
</reference>
<dbReference type="AlphaFoldDB" id="R7T9H5"/>
<keyword evidence="1" id="KW-1133">Transmembrane helix</keyword>
<dbReference type="HOGENOM" id="CLU_111717_0_0_1"/>
<dbReference type="EnsemblMetazoa" id="CapteT187649">
    <property type="protein sequence ID" value="CapteP187649"/>
    <property type="gene ID" value="CapteG187649"/>
</dbReference>
<keyword evidence="2" id="KW-0732">Signal</keyword>
<feature type="signal peptide" evidence="2">
    <location>
        <begin position="1"/>
        <end position="19"/>
    </location>
</feature>
<accession>R7T9H5</accession>
<dbReference type="Proteomes" id="UP000014760">
    <property type="component" value="Unassembled WGS sequence"/>
</dbReference>
<keyword evidence="1" id="KW-0812">Transmembrane</keyword>
<organism evidence="3">
    <name type="scientific">Capitella teleta</name>
    <name type="common">Polychaete worm</name>
    <dbReference type="NCBI Taxonomy" id="283909"/>
    <lineage>
        <taxon>Eukaryota</taxon>
        <taxon>Metazoa</taxon>
        <taxon>Spiralia</taxon>
        <taxon>Lophotrochozoa</taxon>
        <taxon>Annelida</taxon>
        <taxon>Polychaeta</taxon>
        <taxon>Sedentaria</taxon>
        <taxon>Scolecida</taxon>
        <taxon>Capitellidae</taxon>
        <taxon>Capitella</taxon>
    </lineage>
</organism>
<evidence type="ECO:0000256" key="1">
    <source>
        <dbReference type="SAM" id="Phobius"/>
    </source>
</evidence>